<dbReference type="KEGG" id="sfol:H3H32_27000"/>
<dbReference type="InterPro" id="IPR007492">
    <property type="entry name" value="LytTR_DNA-bd_dom"/>
</dbReference>
<dbReference type="SUPFAM" id="SSF52172">
    <property type="entry name" value="CheY-like"/>
    <property type="match status" value="1"/>
</dbReference>
<dbReference type="AlphaFoldDB" id="A0A7G5GRT2"/>
<gene>
    <name evidence="2" type="ORF">H3H32_27000</name>
</gene>
<dbReference type="PROSITE" id="PS50930">
    <property type="entry name" value="HTH_LYTTR"/>
    <property type="match status" value="1"/>
</dbReference>
<dbReference type="Proteomes" id="UP000515369">
    <property type="component" value="Chromosome"/>
</dbReference>
<evidence type="ECO:0000313" key="3">
    <source>
        <dbReference type="Proteomes" id="UP000515369"/>
    </source>
</evidence>
<evidence type="ECO:0000259" key="1">
    <source>
        <dbReference type="PROSITE" id="PS50930"/>
    </source>
</evidence>
<accession>A0A7G5GRT2</accession>
<evidence type="ECO:0000313" key="2">
    <source>
        <dbReference type="EMBL" id="QMW01574.1"/>
    </source>
</evidence>
<proteinExistence type="predicted"/>
<dbReference type="Gene3D" id="3.40.50.2300">
    <property type="match status" value="1"/>
</dbReference>
<keyword evidence="2" id="KW-0238">DNA-binding</keyword>
<dbReference type="RefSeq" id="WP_182458856.1">
    <property type="nucleotide sequence ID" value="NZ_CP059732.1"/>
</dbReference>
<protein>
    <submittedName>
        <fullName evidence="2">LytTR family transcriptional regulator DNA-binding domain-containing protein</fullName>
    </submittedName>
</protein>
<organism evidence="2 3">
    <name type="scientific">Spirosoma foliorum</name>
    <dbReference type="NCBI Taxonomy" id="2710596"/>
    <lineage>
        <taxon>Bacteria</taxon>
        <taxon>Pseudomonadati</taxon>
        <taxon>Bacteroidota</taxon>
        <taxon>Cytophagia</taxon>
        <taxon>Cytophagales</taxon>
        <taxon>Cytophagaceae</taxon>
        <taxon>Spirosoma</taxon>
    </lineage>
</organism>
<reference evidence="2 3" key="1">
    <citation type="submission" date="2020-07" db="EMBL/GenBank/DDBJ databases">
        <title>Spirosoma foliorum sp. nov., isolated from the leaves on the Nejang mountain Korea, Republic of.</title>
        <authorList>
            <person name="Ho H."/>
            <person name="Lee Y.-J."/>
            <person name="Nurcahyanto D.-A."/>
            <person name="Kim S.-G."/>
        </authorList>
    </citation>
    <scope>NUCLEOTIDE SEQUENCE [LARGE SCALE GENOMIC DNA]</scope>
    <source>
        <strain evidence="2 3">PL0136</strain>
    </source>
</reference>
<name>A0A7G5GRT2_9BACT</name>
<dbReference type="GO" id="GO:0003677">
    <property type="term" value="F:DNA binding"/>
    <property type="evidence" value="ECO:0007669"/>
    <property type="project" value="UniProtKB-KW"/>
</dbReference>
<dbReference type="Pfam" id="PF04397">
    <property type="entry name" value="LytTR"/>
    <property type="match status" value="1"/>
</dbReference>
<feature type="domain" description="HTH LytTR-type" evidence="1">
    <location>
        <begin position="29"/>
        <end position="103"/>
    </location>
</feature>
<sequence>MLLIHQLLEQPSLLAYFTGANNYAWLQFRNGERRLLAKPLVYFEERLPSFIRIHKIALINPDCVVSMQPPPRPKMAGSVRLSDGTELPVSRRRWHEVKQLLQIDHTLVEPKADVLSKQPESVQVDNYRADSPRIQAIMSGDTLLLTQHCINELGLDCNLQATSSGAELASSLLLTPSEEWPTLIFIDSRTNRVDSIMTLQTLKGHPKLRAIPVIWLAAPGNNMMQAYLLDANSVVSVPNEPTAFVSVLKELLLYWLTIVQLAN</sequence>
<dbReference type="InterPro" id="IPR011006">
    <property type="entry name" value="CheY-like_superfamily"/>
</dbReference>
<dbReference type="Gene3D" id="2.40.50.1020">
    <property type="entry name" value="LytTr DNA-binding domain"/>
    <property type="match status" value="1"/>
</dbReference>
<keyword evidence="3" id="KW-1185">Reference proteome</keyword>
<dbReference type="EMBL" id="CP059732">
    <property type="protein sequence ID" value="QMW01574.1"/>
    <property type="molecule type" value="Genomic_DNA"/>
</dbReference>
<dbReference type="SMART" id="SM00850">
    <property type="entry name" value="LytTR"/>
    <property type="match status" value="1"/>
</dbReference>